<dbReference type="SUPFAM" id="SSF53254">
    <property type="entry name" value="Phosphoglycerate mutase-like"/>
    <property type="match status" value="1"/>
</dbReference>
<keyword evidence="1" id="KW-0413">Isomerase</keyword>
<organism evidence="1 2">
    <name type="scientific">Mesorhizobium prunaredense</name>
    <dbReference type="NCBI Taxonomy" id="1631249"/>
    <lineage>
        <taxon>Bacteria</taxon>
        <taxon>Pseudomonadati</taxon>
        <taxon>Pseudomonadota</taxon>
        <taxon>Alphaproteobacteria</taxon>
        <taxon>Hyphomicrobiales</taxon>
        <taxon>Phyllobacteriaceae</taxon>
        <taxon>Mesorhizobium</taxon>
    </lineage>
</organism>
<proteinExistence type="predicted"/>
<reference evidence="2" key="1">
    <citation type="submission" date="2017-01" db="EMBL/GenBank/DDBJ databases">
        <authorList>
            <person name="Brunel B."/>
        </authorList>
    </citation>
    <scope>NUCLEOTIDE SEQUENCE [LARGE SCALE GENOMIC DNA]</scope>
</reference>
<dbReference type="EMBL" id="FTPD01000005">
    <property type="protein sequence ID" value="SIT53843.1"/>
    <property type="molecule type" value="Genomic_DNA"/>
</dbReference>
<name>A0A1R3V1S1_9HYPH</name>
<dbReference type="InterPro" id="IPR029033">
    <property type="entry name" value="His_PPase_superfam"/>
</dbReference>
<dbReference type="CDD" id="cd07067">
    <property type="entry name" value="HP_PGM_like"/>
    <property type="match status" value="1"/>
</dbReference>
<gene>
    <name evidence="1" type="ORF">BQ8794_130327</name>
</gene>
<protein>
    <submittedName>
        <fullName evidence="1">2,3-bisphosphoglycerate-dependent phosphoglycerate mutase Phosphoglyceromutase PGAM BPG-dependent PGAM dPGM</fullName>
        <ecNumber evidence="1">5.4.2.-</ecNumber>
    </submittedName>
</protein>
<dbReference type="STRING" id="1631249.BQ8794_130327"/>
<dbReference type="AlphaFoldDB" id="A0A1R3V1S1"/>
<evidence type="ECO:0000313" key="1">
    <source>
        <dbReference type="EMBL" id="SIT53843.1"/>
    </source>
</evidence>
<dbReference type="RefSeq" id="WP_077374206.1">
    <property type="nucleotide sequence ID" value="NZ_FTPD01000005.1"/>
</dbReference>
<keyword evidence="2" id="KW-1185">Reference proteome</keyword>
<accession>A0A1R3V1S1</accession>
<dbReference type="Gene3D" id="3.40.50.1240">
    <property type="entry name" value="Phosphoglycerate mutase-like"/>
    <property type="match status" value="1"/>
</dbReference>
<evidence type="ECO:0000313" key="2">
    <source>
        <dbReference type="Proteomes" id="UP000188388"/>
    </source>
</evidence>
<dbReference type="Proteomes" id="UP000188388">
    <property type="component" value="Unassembled WGS sequence"/>
</dbReference>
<dbReference type="Pfam" id="PF00300">
    <property type="entry name" value="His_Phos_1"/>
    <property type="match status" value="1"/>
</dbReference>
<dbReference type="EC" id="5.4.2.-" evidence="1"/>
<sequence length="172" mass="19111">MGAKAIRFLVGLSAGFLVLPHPVSAQEVIYIVRHSDPPSTLNLDEILDETPLSESGQQRAKMLAERLKDAGVTAIYATQATRTVETAEPLAKTRGLEIRVHSYEDSDGLVRQLRSENGSDRVLVVGHWSTIPEILKALGYPEEVKIERSAYDNLFVVVPREKQAPMVLHLHY</sequence>
<dbReference type="GO" id="GO:0016853">
    <property type="term" value="F:isomerase activity"/>
    <property type="evidence" value="ECO:0007669"/>
    <property type="project" value="UniProtKB-KW"/>
</dbReference>
<dbReference type="InterPro" id="IPR013078">
    <property type="entry name" value="His_Pase_superF_clade-1"/>
</dbReference>